<evidence type="ECO:0000256" key="4">
    <source>
        <dbReference type="ARBA" id="ARBA00022759"/>
    </source>
</evidence>
<feature type="non-terminal residue" evidence="8">
    <location>
        <position position="439"/>
    </location>
</feature>
<name>A0AAW1M0Z3_POPJA</name>
<dbReference type="EMBL" id="JASPKY010000080">
    <property type="protein sequence ID" value="KAK9738958.1"/>
    <property type="molecule type" value="Genomic_DNA"/>
</dbReference>
<keyword evidence="1" id="KW-0808">Transferase</keyword>
<dbReference type="InterPro" id="IPR043128">
    <property type="entry name" value="Rev_trsase/Diguanyl_cyclase"/>
</dbReference>
<dbReference type="Pfam" id="PF17917">
    <property type="entry name" value="RT_RNaseH"/>
    <property type="match status" value="1"/>
</dbReference>
<dbReference type="PANTHER" id="PTHR37984:SF5">
    <property type="entry name" value="PROTEIN NYNRIN-LIKE"/>
    <property type="match status" value="1"/>
</dbReference>
<keyword evidence="2" id="KW-0548">Nucleotidyltransferase</keyword>
<proteinExistence type="predicted"/>
<dbReference type="InterPro" id="IPR043502">
    <property type="entry name" value="DNA/RNA_pol_sf"/>
</dbReference>
<dbReference type="CDD" id="cd01647">
    <property type="entry name" value="RT_LTR"/>
    <property type="match status" value="1"/>
</dbReference>
<dbReference type="Gene3D" id="3.10.10.10">
    <property type="entry name" value="HIV Type 1 Reverse Transcriptase, subunit A, domain 1"/>
    <property type="match status" value="1"/>
</dbReference>
<dbReference type="FunFam" id="3.10.20.370:FF:000001">
    <property type="entry name" value="Retrovirus-related Pol polyprotein from transposon 17.6-like protein"/>
    <property type="match status" value="1"/>
</dbReference>
<evidence type="ECO:0000313" key="9">
    <source>
        <dbReference type="Proteomes" id="UP001458880"/>
    </source>
</evidence>
<dbReference type="CDD" id="cd09274">
    <property type="entry name" value="RNase_HI_RT_Ty3"/>
    <property type="match status" value="1"/>
</dbReference>
<comment type="caution">
    <text evidence="8">The sequence shown here is derived from an EMBL/GenBank/DDBJ whole genome shotgun (WGS) entry which is preliminary data.</text>
</comment>
<dbReference type="AlphaFoldDB" id="A0AAW1M0Z3"/>
<sequence>MRIILNNEGPVYKRPRRLSEPERNQVEKQIAEWLSDDIIRPSTSDFASPTVLVKKKDGAIRICCDYRILNKNVIKDRFPLLLIEDVIDKLESAQVFTTIDLKNGFFFHVPIEENSIKYTSFVTPSGQYEFLKCPFGLCNSSAVFQRFIAHIFKDLTMKSIAIYYIDDIIIPSTDEKQGIERLKLVLQLAKEYSLRDQEEEMSVFKETDHSNAFAVLEELLCSEPVLFIFKQGNDIELDTDASKHGYGACLLQKSDVDQKFHPIYFMSRKTTPAEEKYSSYELEVLAVIQAVKKFRIYLLGTEFKIITDCSAFQRTMDKKDLTTRVARWTLLLEEYNSKIEHRQGKRLPHVDALSRYPASMTITKENGILERIRLAQEKDELILTIKKILEQNAEYDNYFMKTDLLYKYDDGKELLVDRVQRALKKTDLLYKYDDGKELL</sequence>
<dbReference type="Pfam" id="PF00078">
    <property type="entry name" value="RVT_1"/>
    <property type="match status" value="1"/>
</dbReference>
<dbReference type="GO" id="GO:0004519">
    <property type="term" value="F:endonuclease activity"/>
    <property type="evidence" value="ECO:0007669"/>
    <property type="project" value="UniProtKB-KW"/>
</dbReference>
<evidence type="ECO:0000256" key="5">
    <source>
        <dbReference type="ARBA" id="ARBA00022801"/>
    </source>
</evidence>
<gene>
    <name evidence="8" type="ORF">QE152_g9363</name>
</gene>
<evidence type="ECO:0000259" key="7">
    <source>
        <dbReference type="PROSITE" id="PS50878"/>
    </source>
</evidence>
<reference evidence="8 9" key="1">
    <citation type="journal article" date="2024" name="BMC Genomics">
        <title>De novo assembly and annotation of Popillia japonica's genome with initial clues to its potential as an invasive pest.</title>
        <authorList>
            <person name="Cucini C."/>
            <person name="Boschi S."/>
            <person name="Funari R."/>
            <person name="Cardaioli E."/>
            <person name="Iannotti N."/>
            <person name="Marturano G."/>
            <person name="Paoli F."/>
            <person name="Bruttini M."/>
            <person name="Carapelli A."/>
            <person name="Frati F."/>
            <person name="Nardi F."/>
        </authorList>
    </citation>
    <scope>NUCLEOTIDE SEQUENCE [LARGE SCALE GENOMIC DNA]</scope>
    <source>
        <strain evidence="8">DMR45628</strain>
    </source>
</reference>
<dbReference type="Gene3D" id="3.10.20.370">
    <property type="match status" value="1"/>
</dbReference>
<protein>
    <submittedName>
        <fullName evidence="8">Reverse transcriptase (RNA-dependent DNA polymerase)</fullName>
    </submittedName>
</protein>
<keyword evidence="3" id="KW-0540">Nuclease</keyword>
<dbReference type="GO" id="GO:0016787">
    <property type="term" value="F:hydrolase activity"/>
    <property type="evidence" value="ECO:0007669"/>
    <property type="project" value="UniProtKB-KW"/>
</dbReference>
<evidence type="ECO:0000256" key="6">
    <source>
        <dbReference type="ARBA" id="ARBA00022918"/>
    </source>
</evidence>
<keyword evidence="4" id="KW-0255">Endonuclease</keyword>
<dbReference type="GO" id="GO:0003964">
    <property type="term" value="F:RNA-directed DNA polymerase activity"/>
    <property type="evidence" value="ECO:0007669"/>
    <property type="project" value="UniProtKB-KW"/>
</dbReference>
<accession>A0AAW1M0Z3</accession>
<organism evidence="8 9">
    <name type="scientific">Popillia japonica</name>
    <name type="common">Japanese beetle</name>
    <dbReference type="NCBI Taxonomy" id="7064"/>
    <lineage>
        <taxon>Eukaryota</taxon>
        <taxon>Metazoa</taxon>
        <taxon>Ecdysozoa</taxon>
        <taxon>Arthropoda</taxon>
        <taxon>Hexapoda</taxon>
        <taxon>Insecta</taxon>
        <taxon>Pterygota</taxon>
        <taxon>Neoptera</taxon>
        <taxon>Endopterygota</taxon>
        <taxon>Coleoptera</taxon>
        <taxon>Polyphaga</taxon>
        <taxon>Scarabaeiformia</taxon>
        <taxon>Scarabaeidae</taxon>
        <taxon>Rutelinae</taxon>
        <taxon>Popillia</taxon>
    </lineage>
</organism>
<evidence type="ECO:0000256" key="2">
    <source>
        <dbReference type="ARBA" id="ARBA00022695"/>
    </source>
</evidence>
<keyword evidence="9" id="KW-1185">Reference proteome</keyword>
<dbReference type="Gene3D" id="3.30.70.270">
    <property type="match status" value="1"/>
</dbReference>
<evidence type="ECO:0000256" key="1">
    <source>
        <dbReference type="ARBA" id="ARBA00022679"/>
    </source>
</evidence>
<dbReference type="Proteomes" id="UP001458880">
    <property type="component" value="Unassembled WGS sequence"/>
</dbReference>
<dbReference type="SUPFAM" id="SSF56672">
    <property type="entry name" value="DNA/RNA polymerases"/>
    <property type="match status" value="1"/>
</dbReference>
<dbReference type="InterPro" id="IPR041373">
    <property type="entry name" value="RT_RNaseH"/>
</dbReference>
<dbReference type="PROSITE" id="PS50878">
    <property type="entry name" value="RT_POL"/>
    <property type="match status" value="1"/>
</dbReference>
<dbReference type="PANTHER" id="PTHR37984">
    <property type="entry name" value="PROTEIN CBG26694"/>
    <property type="match status" value="1"/>
</dbReference>
<feature type="domain" description="Reverse transcriptase" evidence="7">
    <location>
        <begin position="34"/>
        <end position="215"/>
    </location>
</feature>
<keyword evidence="5" id="KW-0378">Hydrolase</keyword>
<dbReference type="InterPro" id="IPR000477">
    <property type="entry name" value="RT_dom"/>
</dbReference>
<evidence type="ECO:0000256" key="3">
    <source>
        <dbReference type="ARBA" id="ARBA00022722"/>
    </source>
</evidence>
<keyword evidence="6 8" id="KW-0695">RNA-directed DNA polymerase</keyword>
<dbReference type="InterPro" id="IPR050951">
    <property type="entry name" value="Retrovirus_Pol_polyprotein"/>
</dbReference>
<evidence type="ECO:0000313" key="8">
    <source>
        <dbReference type="EMBL" id="KAK9738958.1"/>
    </source>
</evidence>